<feature type="region of interest" description="Disordered" evidence="1">
    <location>
        <begin position="1"/>
        <end position="61"/>
    </location>
</feature>
<sequence>GPGPPVVDPVAGQRRASVAVPVSGAAAGQGAARRRSRGRGTPERGGPRRGGRPGEETSGVV</sequence>
<gene>
    <name evidence="2" type="ORF">AVDCRST_MAG83-3369</name>
</gene>
<dbReference type="AlphaFoldDB" id="A0A6J4J8Q6"/>
<proteinExistence type="predicted"/>
<evidence type="ECO:0000313" key="2">
    <source>
        <dbReference type="EMBL" id="CAA9272516.1"/>
    </source>
</evidence>
<dbReference type="EMBL" id="CADCTE010000179">
    <property type="protein sequence ID" value="CAA9272516.1"/>
    <property type="molecule type" value="Genomic_DNA"/>
</dbReference>
<feature type="non-terminal residue" evidence="2">
    <location>
        <position position="1"/>
    </location>
</feature>
<reference evidence="2" key="1">
    <citation type="submission" date="2020-02" db="EMBL/GenBank/DDBJ databases">
        <authorList>
            <person name="Meier V. D."/>
        </authorList>
    </citation>
    <scope>NUCLEOTIDE SEQUENCE</scope>
    <source>
        <strain evidence="2">AVDCRST_MAG83</strain>
    </source>
</reference>
<feature type="non-terminal residue" evidence="2">
    <location>
        <position position="61"/>
    </location>
</feature>
<feature type="compositionally biased region" description="Low complexity" evidence="1">
    <location>
        <begin position="8"/>
        <end position="31"/>
    </location>
</feature>
<evidence type="ECO:0000256" key="1">
    <source>
        <dbReference type="SAM" id="MobiDB-lite"/>
    </source>
</evidence>
<name>A0A6J4J8Q6_9MICC</name>
<accession>A0A6J4J8Q6</accession>
<organism evidence="2">
    <name type="scientific">uncultured Arthrobacter sp</name>
    <dbReference type="NCBI Taxonomy" id="114050"/>
    <lineage>
        <taxon>Bacteria</taxon>
        <taxon>Bacillati</taxon>
        <taxon>Actinomycetota</taxon>
        <taxon>Actinomycetes</taxon>
        <taxon>Micrococcales</taxon>
        <taxon>Micrococcaceae</taxon>
        <taxon>Arthrobacter</taxon>
        <taxon>environmental samples</taxon>
    </lineage>
</organism>
<protein>
    <submittedName>
        <fullName evidence="2">Uncharacterized protein</fullName>
    </submittedName>
</protein>